<feature type="domain" description="NAD-glutamate dehydrogenase catalytic" evidence="2">
    <location>
        <begin position="708"/>
        <end position="1200"/>
    </location>
</feature>
<proteinExistence type="predicted"/>
<feature type="domain" description="NAD-glutamate dehydrogenase ACT3" evidence="6">
    <location>
        <begin position="546"/>
        <end position="608"/>
    </location>
</feature>
<dbReference type="OrthoDB" id="9758052at2"/>
<dbReference type="GO" id="GO:0004069">
    <property type="term" value="F:L-aspartate:2-oxoglutarate aminotransferase activity"/>
    <property type="evidence" value="ECO:0007669"/>
    <property type="project" value="InterPro"/>
</dbReference>
<dbReference type="RefSeq" id="WP_115227415.1">
    <property type="nucleotide sequence ID" value="NZ_CAWOLO010000003.1"/>
</dbReference>
<dbReference type="Gene3D" id="3.40.50.720">
    <property type="entry name" value="NAD(P)-binding Rossmann-like Domain"/>
    <property type="match status" value="1"/>
</dbReference>
<dbReference type="PIRSF" id="PIRSF036761">
    <property type="entry name" value="GDH_Mll4104"/>
    <property type="match status" value="1"/>
</dbReference>
<reference evidence="7 9" key="1">
    <citation type="submission" date="2018-06" db="EMBL/GenBank/DDBJ databases">
        <authorList>
            <consortium name="Pathogen Informatics"/>
            <person name="Doyle S."/>
        </authorList>
    </citation>
    <scope>NUCLEOTIDE SEQUENCE [LARGE SCALE GENOMIC DNA]</scope>
    <source>
        <strain evidence="7 9">NCTC11159</strain>
    </source>
</reference>
<evidence type="ECO:0000259" key="5">
    <source>
        <dbReference type="Pfam" id="PF21076"/>
    </source>
</evidence>
<dbReference type="Proteomes" id="UP000255108">
    <property type="component" value="Unassembled WGS sequence"/>
</dbReference>
<evidence type="ECO:0000259" key="3">
    <source>
        <dbReference type="Pfam" id="PF21074"/>
    </source>
</evidence>
<dbReference type="EMBL" id="UGHR01000001">
    <property type="protein sequence ID" value="STQ91173.1"/>
    <property type="molecule type" value="Genomic_DNA"/>
</dbReference>
<organism evidence="7 9">
    <name type="scientific">Iodobacter fluviatilis</name>
    <dbReference type="NCBI Taxonomy" id="537"/>
    <lineage>
        <taxon>Bacteria</taxon>
        <taxon>Pseudomonadati</taxon>
        <taxon>Pseudomonadota</taxon>
        <taxon>Betaproteobacteria</taxon>
        <taxon>Neisseriales</taxon>
        <taxon>Chitinibacteraceae</taxon>
        <taxon>Iodobacter</taxon>
    </lineage>
</organism>
<feature type="domain" description="NAD-specific glutamate dehydrogenase C-terminal" evidence="3">
    <location>
        <begin position="1245"/>
        <end position="1578"/>
    </location>
</feature>
<dbReference type="InterPro" id="IPR049056">
    <property type="entry name" value="NAD_Glu_DH_HM3"/>
</dbReference>
<dbReference type="InterPro" id="IPR036291">
    <property type="entry name" value="NAD(P)-bd_dom_sf"/>
</dbReference>
<dbReference type="Pfam" id="PF21074">
    <property type="entry name" value="GDH_C"/>
    <property type="match status" value="1"/>
</dbReference>
<dbReference type="InterPro" id="IPR049064">
    <property type="entry name" value="NAD_Glu_DH_ACT3"/>
</dbReference>
<dbReference type="InterPro" id="IPR048381">
    <property type="entry name" value="GDH_C"/>
</dbReference>
<dbReference type="GO" id="GO:0004352">
    <property type="term" value="F:glutamate dehydrogenase (NAD+) activity"/>
    <property type="evidence" value="ECO:0007669"/>
    <property type="project" value="UniProtKB-EC"/>
</dbReference>
<evidence type="ECO:0000256" key="1">
    <source>
        <dbReference type="ARBA" id="ARBA00023002"/>
    </source>
</evidence>
<dbReference type="Pfam" id="PF21077">
    <property type="entry name" value="GDH_ACT3"/>
    <property type="match status" value="1"/>
</dbReference>
<dbReference type="InterPro" id="IPR028971">
    <property type="entry name" value="NAD-GDH_cat"/>
</dbReference>
<dbReference type="Pfam" id="PF21078">
    <property type="entry name" value="GDH_HM3"/>
    <property type="match status" value="1"/>
</dbReference>
<dbReference type="InterPro" id="IPR049059">
    <property type="entry name" value="NAD_Glu_DH_HM1"/>
</dbReference>
<name>A0A377Q8C9_9NEIS</name>
<dbReference type="SUPFAM" id="SSF53223">
    <property type="entry name" value="Aminoacid dehydrogenase-like, N-terminal domain"/>
    <property type="match status" value="1"/>
</dbReference>
<reference evidence="8 10" key="2">
    <citation type="submission" date="2019-03" db="EMBL/GenBank/DDBJ databases">
        <title>Genomic Encyclopedia of Type Strains, Phase IV (KMG-IV): sequencing the most valuable type-strain genomes for metagenomic binning, comparative biology and taxonomic classification.</title>
        <authorList>
            <person name="Goeker M."/>
        </authorList>
    </citation>
    <scope>NUCLEOTIDE SEQUENCE [LARGE SCALE GENOMIC DNA]</scope>
    <source>
        <strain evidence="8 10">DSM 3764</strain>
    </source>
</reference>
<feature type="domain" description="NAD-glutamate dehydrogenase N-terminal ACT1" evidence="4">
    <location>
        <begin position="25"/>
        <end position="162"/>
    </location>
</feature>
<dbReference type="GO" id="GO:0006538">
    <property type="term" value="P:L-glutamate catabolic process"/>
    <property type="evidence" value="ECO:0007669"/>
    <property type="project" value="InterPro"/>
</dbReference>
<evidence type="ECO:0000259" key="6">
    <source>
        <dbReference type="Pfam" id="PF21077"/>
    </source>
</evidence>
<evidence type="ECO:0000259" key="4">
    <source>
        <dbReference type="Pfam" id="PF21075"/>
    </source>
</evidence>
<keyword evidence="1 7" id="KW-0560">Oxidoreductase</keyword>
<dbReference type="Pfam" id="PF21079">
    <property type="entry name" value="GDH_HM2"/>
    <property type="match status" value="1"/>
</dbReference>
<evidence type="ECO:0000259" key="2">
    <source>
        <dbReference type="Pfam" id="PF05088"/>
    </source>
</evidence>
<keyword evidence="10" id="KW-1185">Reference proteome</keyword>
<gene>
    <name evidence="7" type="primary">gdhB</name>
    <name evidence="8" type="ORF">EV682_103339</name>
    <name evidence="7" type="ORF">NCTC11159_02245</name>
</gene>
<dbReference type="Proteomes" id="UP000295794">
    <property type="component" value="Unassembled WGS sequence"/>
</dbReference>
<dbReference type="PANTHER" id="PTHR43403">
    <property type="entry name" value="NAD-SPECIFIC GLUTAMATE DEHYDROGENASE"/>
    <property type="match status" value="1"/>
</dbReference>
<dbReference type="SUPFAM" id="SSF51735">
    <property type="entry name" value="NAD(P)-binding Rossmann-fold domains"/>
    <property type="match status" value="1"/>
</dbReference>
<evidence type="ECO:0000313" key="7">
    <source>
        <dbReference type="EMBL" id="STQ91173.1"/>
    </source>
</evidence>
<evidence type="ECO:0000313" key="9">
    <source>
        <dbReference type="Proteomes" id="UP000255108"/>
    </source>
</evidence>
<accession>A0A377Q8C9</accession>
<dbReference type="Pfam" id="PF21075">
    <property type="entry name" value="GDH_ACT1"/>
    <property type="match status" value="1"/>
</dbReference>
<dbReference type="Pfam" id="PF21076">
    <property type="entry name" value="GDH_ACT2"/>
    <property type="match status" value="1"/>
</dbReference>
<sequence length="1583" mass="176380">MTVLSTLKALGELAAASDQPITQDFLSAYFAHISEDDLIEKTPEDWFGAVLAHWRMARTRVANTRKIRIYNPSVPDHGWQSSHTVIEIVQADRPFLVDTIGMSVARLGYGVHQVVHPVLQVSRQENGDWQGMGEQGTAESWMHIEIDRITASDAIAQLENDLNNALDMLDACVTDWPSMADRVTAALEGLRHRPPPLDMVLVRETSAFLEWMLAGHFIFLGVRDYRFAEDGNLHFVGGSGHGLLRDSGDSGLSHTWAALPVDLRERAYSADPLILMTKADTRSLIHRPVYLDMVSLREVDAKGKVIGELRILGLYTASAYTTPPRNIPLLRKKINAVLLASNADVGGYRGKALLNVIDTYPRDELLEIGIDDLARIAQGVVSLHERSRVRTFFREDLYRRYVSVMLFVPRDNYTTEVRVKVEKILMERLGGYEAEFNVLLADSPLARIHFLIHLPVGERIVYNVKEIEDEIARAAQRWQDDLRNQLTHVRGEEAGAALYQRYQRAFSPAYCADFSGRVAVYDIEALESSLKNDKIAITLSPGSVVDPTLWRLKLYRGKPIELSDCLPLLENLGVRVLDERPYALTFDQTEHAWIIDIGLRLPVGTSLENSIDRERLIAAFTAIFEGACENDSFNRLILGAGLAWREVLILRAYSCYMRQVNLKYGIEIIADCLLRHGKLSGQLAALFVMSHDPATSAPGVADILAEEIRQACANQSSVDEERILSSLLAAILATVRTNFFQLDVEGKSKSYTSFKIESARIPNMPQPVPLFEIFVYSPEMEGVHLRGGKVARGGLRWSDRREDFRTEVLGLVKAQMVKNTVIVPVGSKGGFVVKNPPSDRETLMTRGIECYKNFIRGLLDLTDNLVAGQVVHPPQVRRLDEDDPYLVVAADKGTATFSDIANGISRDYGFWLDDAFASGGSVGYDHKKMGITAKGAWVSVERQFRELGINTRTDEFTVIGVGDMSGDVFGNGLLRSEHTKLLGAFDHRHIFLDPNPDPALSFKERERLFNLPRSSWADYNAELISAGGGVWPRNAKTIPLSAEVKAILDVEADELEPSELIRAMLKAPVDLFYNGGIGTYGKASSQTPAEANDRGTDAVRIDGKEFRCKVIAEGGNLGFTQLGRIEYAAHGGRVHTDAIDNSAGVDCSDHEVNIKILLGRIMAGGDLTMKQRNDLLASMTDEVGELVLRDNYLQTEAISLEYQQTASLLPVHQRFMQALEKNGRLSRRIEFLPTDTQIAVRQQEGKGLERPELAVLLAYAKMALFQDLLASDLPDSPDWDNLLAAYFPKPLVDRFGDRLGEHPLRREIVANELTNRTINRMGISFVFRLSEETELSPATIVRAWYDATELLDSEARFVAIESLDNSIPASMQYAMLLRERRQLEHATRWLVQNQDTLPDYAELIRELKGTIPALLPQLPEWYAGSAKQVEITQSWLAAGVPAALAKQSACLDGATQLLNIALLTKKQAADVDAVATIHFALGDALELDWLHGLIEQLPRTNHWQTLARLACRDDLQRAHIALTSAALELSPGATPSVRVESWLQSQETAIAHCRRMFEEMKTLAPDLAMMSAALREIRHRLAV</sequence>
<dbReference type="EMBL" id="SMBT01000003">
    <property type="protein sequence ID" value="TCU88755.1"/>
    <property type="molecule type" value="Genomic_DNA"/>
</dbReference>
<dbReference type="InterPro" id="IPR024727">
    <property type="entry name" value="NAD_Glu_DH_N_ACT1"/>
</dbReference>
<dbReference type="PANTHER" id="PTHR43403:SF1">
    <property type="entry name" value="NAD-SPECIFIC GLUTAMATE DEHYDROGENASE"/>
    <property type="match status" value="1"/>
</dbReference>
<dbReference type="InterPro" id="IPR046346">
    <property type="entry name" value="Aminoacid_DH-like_N_sf"/>
</dbReference>
<dbReference type="EC" id="1.4.1.2" evidence="7"/>
<dbReference type="InterPro" id="IPR007780">
    <property type="entry name" value="NAD_Glu_DH_bac"/>
</dbReference>
<dbReference type="InterPro" id="IPR049058">
    <property type="entry name" value="NAD_Glu_DH_HM2"/>
</dbReference>
<dbReference type="Pfam" id="PF21073">
    <property type="entry name" value="GDH_HM1"/>
    <property type="match status" value="1"/>
</dbReference>
<protein>
    <submittedName>
        <fullName evidence="8">Glutamate dehydrogenase (NAD)</fullName>
    </submittedName>
    <submittedName>
        <fullName evidence="7">NAD-specific glutamate dehydrogenase</fullName>
        <ecNumber evidence="7">1.4.1.2</ecNumber>
    </submittedName>
</protein>
<dbReference type="InterPro" id="IPR049062">
    <property type="entry name" value="NAD_Glu_DH_ACT2"/>
</dbReference>
<evidence type="ECO:0000313" key="10">
    <source>
        <dbReference type="Proteomes" id="UP000295794"/>
    </source>
</evidence>
<feature type="domain" description="NAD-glutamate dehydrogenase ACT2" evidence="5">
    <location>
        <begin position="390"/>
        <end position="479"/>
    </location>
</feature>
<evidence type="ECO:0000313" key="8">
    <source>
        <dbReference type="EMBL" id="TCU88755.1"/>
    </source>
</evidence>
<dbReference type="Pfam" id="PF05088">
    <property type="entry name" value="Bac_GDH_CD"/>
    <property type="match status" value="1"/>
</dbReference>